<name>A0A0A1DQH0_NOCSI</name>
<dbReference type="STRING" id="2045.KR76_27570"/>
<organism evidence="1 2">
    <name type="scientific">Nocardioides simplex</name>
    <name type="common">Arthrobacter simplex</name>
    <dbReference type="NCBI Taxonomy" id="2045"/>
    <lineage>
        <taxon>Bacteria</taxon>
        <taxon>Bacillati</taxon>
        <taxon>Actinomycetota</taxon>
        <taxon>Actinomycetes</taxon>
        <taxon>Propionibacteriales</taxon>
        <taxon>Nocardioidaceae</taxon>
        <taxon>Pimelobacter</taxon>
    </lineage>
</organism>
<evidence type="ECO:0000313" key="2">
    <source>
        <dbReference type="Proteomes" id="UP000030300"/>
    </source>
</evidence>
<dbReference type="OrthoDB" id="4618973at2"/>
<reference evidence="1 2" key="1">
    <citation type="journal article" date="2015" name="Genome Announc.">
        <title>Complete Genome Sequence of Steroid-Transforming Nocardioides simplex VKM Ac-2033D.</title>
        <authorList>
            <person name="Shtratnikova V.Y."/>
            <person name="Schelkunov M.I."/>
            <person name="Pekov Y.A."/>
            <person name="Fokina V.V."/>
            <person name="Logacheva M.D."/>
            <person name="Sokolov S.L."/>
            <person name="Bragin E.Y."/>
            <person name="Ashapkin V.V."/>
            <person name="Donova M.V."/>
        </authorList>
    </citation>
    <scope>NUCLEOTIDE SEQUENCE [LARGE SCALE GENOMIC DNA]</scope>
    <source>
        <strain evidence="1 2">VKM Ac-2033D</strain>
    </source>
</reference>
<evidence type="ECO:0000313" key="1">
    <source>
        <dbReference type="EMBL" id="AIY19594.1"/>
    </source>
</evidence>
<dbReference type="InterPro" id="IPR019587">
    <property type="entry name" value="Polyketide_cyclase/dehydratase"/>
</dbReference>
<sequence>MADTYEKLIEDSIEIAAPTDKVWSLVTDIPAMSRRSPQVVKSTVKGGVVKLGASFSNLNKQGIKRWPTGGKVVRFQPPTATTPGDFAFRIKENRTVWSFELEPTADGGTRLTERRETPDGVSGLSMVLTKIVLGGQDGFTDELRRGIRQTLERIKAEAETPA</sequence>
<dbReference type="eggNOG" id="COG3832">
    <property type="taxonomic scope" value="Bacteria"/>
</dbReference>
<protein>
    <submittedName>
        <fullName evidence="1">Uncharacterized protein</fullName>
    </submittedName>
</protein>
<proteinExistence type="predicted"/>
<dbReference type="GeneID" id="96612485"/>
<dbReference type="HOGENOM" id="CLU_106514_1_0_11"/>
<dbReference type="AlphaFoldDB" id="A0A0A1DQH0"/>
<dbReference type="SUPFAM" id="SSF55961">
    <property type="entry name" value="Bet v1-like"/>
    <property type="match status" value="1"/>
</dbReference>
<dbReference type="CDD" id="cd07812">
    <property type="entry name" value="SRPBCC"/>
    <property type="match status" value="1"/>
</dbReference>
<dbReference type="RefSeq" id="WP_038682954.1">
    <property type="nucleotide sequence ID" value="NZ_BJMC01000016.1"/>
</dbReference>
<dbReference type="InterPro" id="IPR023393">
    <property type="entry name" value="START-like_dom_sf"/>
</dbReference>
<dbReference type="Proteomes" id="UP000030300">
    <property type="component" value="Chromosome"/>
</dbReference>
<keyword evidence="2" id="KW-1185">Reference proteome</keyword>
<gene>
    <name evidence="1" type="ORF">KR76_27570</name>
</gene>
<dbReference type="Gene3D" id="3.30.530.20">
    <property type="match status" value="1"/>
</dbReference>
<dbReference type="KEGG" id="psim:KR76_27570"/>
<dbReference type="Pfam" id="PF10604">
    <property type="entry name" value="Polyketide_cyc2"/>
    <property type="match status" value="1"/>
</dbReference>
<accession>A0A0A1DQH0</accession>
<dbReference type="EMBL" id="CP009896">
    <property type="protein sequence ID" value="AIY19594.1"/>
    <property type="molecule type" value="Genomic_DNA"/>
</dbReference>